<dbReference type="PATRIC" id="fig|60890.4.peg.2731"/>
<evidence type="ECO:0000313" key="1">
    <source>
        <dbReference type="EMBL" id="ANP37689.1"/>
    </source>
</evidence>
<evidence type="ECO:0008006" key="3">
    <source>
        <dbReference type="Google" id="ProtNLM"/>
    </source>
</evidence>
<gene>
    <name evidence="1" type="ORF">JL2886_02803</name>
</gene>
<name>A0A1B0ZUA3_9RHOB</name>
<dbReference type="OrthoDB" id="9804758at2"/>
<dbReference type="EMBL" id="CP015124">
    <property type="protein sequence ID" value="ANP37689.1"/>
    <property type="molecule type" value="Genomic_DNA"/>
</dbReference>
<organism evidence="1 2">
    <name type="scientific">Phaeobacter gallaeciensis</name>
    <dbReference type="NCBI Taxonomy" id="60890"/>
    <lineage>
        <taxon>Bacteria</taxon>
        <taxon>Pseudomonadati</taxon>
        <taxon>Pseudomonadota</taxon>
        <taxon>Alphaproteobacteria</taxon>
        <taxon>Rhodobacterales</taxon>
        <taxon>Roseobacteraceae</taxon>
        <taxon>Phaeobacter</taxon>
    </lineage>
</organism>
<dbReference type="AlphaFoldDB" id="A0A1B0ZUA3"/>
<keyword evidence="2" id="KW-1185">Reference proteome</keyword>
<proteinExistence type="predicted"/>
<dbReference type="RefSeq" id="WP_065272475.1">
    <property type="nucleotide sequence ID" value="NZ_CP015124.1"/>
</dbReference>
<accession>A0A1B0ZUA3</accession>
<evidence type="ECO:0000313" key="2">
    <source>
        <dbReference type="Proteomes" id="UP000092565"/>
    </source>
</evidence>
<sequence length="270" mass="30475">MRPFDTFVMVDWSGGNDAGSRPRRDAIWACRADWQGAEEPLYFRNRQLVEDWLCDQVELALSRDQRLCIGFDFPFGYPAGFGPALTGQSDPLALWDWFEARIEDSPRANNRFDLAGEINRRFGGQGPFWANALKRDIDGLPRTKRTYQNPFPDRRAVEHLAPGAFTCWQMAGAGSVGGQVMMGLPVLSRLRRRFAPHVAAWPFEALDRPVALVEIWPSLTVPTPPAGMIKDAWQVQQVALELARRPVAELEKMLDITAPEEGWILGVEPR</sequence>
<reference evidence="1 2" key="1">
    <citation type="submission" date="2016-04" db="EMBL/GenBank/DDBJ databases">
        <authorList>
            <person name="Evans L.H."/>
            <person name="Alamgir A."/>
            <person name="Owens N."/>
            <person name="Weber N.D."/>
            <person name="Virtaneva K."/>
            <person name="Barbian K."/>
            <person name="Babar A."/>
            <person name="Rosenke K."/>
        </authorList>
    </citation>
    <scope>NUCLEOTIDE SEQUENCE [LARGE SCALE GENOMIC DNA]</scope>
    <source>
        <strain evidence="1 2">JL2886</strain>
    </source>
</reference>
<dbReference type="Proteomes" id="UP000092565">
    <property type="component" value="Chromosome"/>
</dbReference>
<protein>
    <recommendedName>
        <fullName evidence="3">Molybdopterin guanine dinucleotide synthesis</fullName>
    </recommendedName>
</protein>